<feature type="compositionally biased region" description="Basic and acidic residues" evidence="1">
    <location>
        <begin position="107"/>
        <end position="119"/>
    </location>
</feature>
<feature type="region of interest" description="Disordered" evidence="1">
    <location>
        <begin position="1"/>
        <end position="24"/>
    </location>
</feature>
<comment type="caution">
    <text evidence="2">The sequence shown here is derived from an EMBL/GenBank/DDBJ whole genome shotgun (WGS) entry which is preliminary data.</text>
</comment>
<evidence type="ECO:0000256" key="1">
    <source>
        <dbReference type="SAM" id="MobiDB-lite"/>
    </source>
</evidence>
<gene>
    <name evidence="2" type="ORF">B0H64DRAFT_442612</name>
</gene>
<dbReference type="Proteomes" id="UP001278766">
    <property type="component" value="Unassembled WGS sequence"/>
</dbReference>
<sequence>MANNANTKQQPPVAAKNGEADEQQLEDMLYRLDQLRQLRSALPRMLEPLMVKQPSPQAAFAAYMQSVEGTHKEVSSFQEAIVRLQTDGVLNRARTAPKNGKGLKQWRATEHPDWADSDRKRRRISENGN</sequence>
<evidence type="ECO:0000313" key="2">
    <source>
        <dbReference type="EMBL" id="KAK3296294.1"/>
    </source>
</evidence>
<dbReference type="GeneID" id="87843604"/>
<reference evidence="2" key="1">
    <citation type="journal article" date="2023" name="Mol. Phylogenet. Evol.">
        <title>Genome-scale phylogeny and comparative genomics of the fungal order Sordariales.</title>
        <authorList>
            <person name="Hensen N."/>
            <person name="Bonometti L."/>
            <person name="Westerberg I."/>
            <person name="Brannstrom I.O."/>
            <person name="Guillou S."/>
            <person name="Cros-Aarteil S."/>
            <person name="Calhoun S."/>
            <person name="Haridas S."/>
            <person name="Kuo A."/>
            <person name="Mondo S."/>
            <person name="Pangilinan J."/>
            <person name="Riley R."/>
            <person name="LaButti K."/>
            <person name="Andreopoulos B."/>
            <person name="Lipzen A."/>
            <person name="Chen C."/>
            <person name="Yan M."/>
            <person name="Daum C."/>
            <person name="Ng V."/>
            <person name="Clum A."/>
            <person name="Steindorff A."/>
            <person name="Ohm R.A."/>
            <person name="Martin F."/>
            <person name="Silar P."/>
            <person name="Natvig D.O."/>
            <person name="Lalanne C."/>
            <person name="Gautier V."/>
            <person name="Ament-Velasquez S.L."/>
            <person name="Kruys A."/>
            <person name="Hutchinson M.I."/>
            <person name="Powell A.J."/>
            <person name="Barry K."/>
            <person name="Miller A.N."/>
            <person name="Grigoriev I.V."/>
            <person name="Debuchy R."/>
            <person name="Gladieux P."/>
            <person name="Hiltunen Thoren M."/>
            <person name="Johannesson H."/>
        </authorList>
    </citation>
    <scope>NUCLEOTIDE SEQUENCE</scope>
    <source>
        <strain evidence="2">CBS 168.71</strain>
    </source>
</reference>
<feature type="region of interest" description="Disordered" evidence="1">
    <location>
        <begin position="94"/>
        <end position="129"/>
    </location>
</feature>
<organism evidence="2 3">
    <name type="scientific">Chaetomium fimeti</name>
    <dbReference type="NCBI Taxonomy" id="1854472"/>
    <lineage>
        <taxon>Eukaryota</taxon>
        <taxon>Fungi</taxon>
        <taxon>Dikarya</taxon>
        <taxon>Ascomycota</taxon>
        <taxon>Pezizomycotina</taxon>
        <taxon>Sordariomycetes</taxon>
        <taxon>Sordariomycetidae</taxon>
        <taxon>Sordariales</taxon>
        <taxon>Chaetomiaceae</taxon>
        <taxon>Chaetomium</taxon>
    </lineage>
</organism>
<evidence type="ECO:0000313" key="3">
    <source>
        <dbReference type="Proteomes" id="UP001278766"/>
    </source>
</evidence>
<keyword evidence="3" id="KW-1185">Reference proteome</keyword>
<dbReference type="RefSeq" id="XP_062659808.1">
    <property type="nucleotide sequence ID" value="XM_062806656.1"/>
</dbReference>
<dbReference type="EMBL" id="JAUEPN010000004">
    <property type="protein sequence ID" value="KAK3296294.1"/>
    <property type="molecule type" value="Genomic_DNA"/>
</dbReference>
<proteinExistence type="predicted"/>
<reference evidence="2" key="2">
    <citation type="submission" date="2023-06" db="EMBL/GenBank/DDBJ databases">
        <authorList>
            <consortium name="Lawrence Berkeley National Laboratory"/>
            <person name="Haridas S."/>
            <person name="Hensen N."/>
            <person name="Bonometti L."/>
            <person name="Westerberg I."/>
            <person name="Brannstrom I.O."/>
            <person name="Guillou S."/>
            <person name="Cros-Aarteil S."/>
            <person name="Calhoun S."/>
            <person name="Kuo A."/>
            <person name="Mondo S."/>
            <person name="Pangilinan J."/>
            <person name="Riley R."/>
            <person name="Labutti K."/>
            <person name="Andreopoulos B."/>
            <person name="Lipzen A."/>
            <person name="Chen C."/>
            <person name="Yanf M."/>
            <person name="Daum C."/>
            <person name="Ng V."/>
            <person name="Clum A."/>
            <person name="Steindorff A."/>
            <person name="Ohm R."/>
            <person name="Martin F."/>
            <person name="Silar P."/>
            <person name="Natvig D."/>
            <person name="Lalanne C."/>
            <person name="Gautier V."/>
            <person name="Ament-Velasquez S.L."/>
            <person name="Kruys A."/>
            <person name="Hutchinson M.I."/>
            <person name="Powell A.J."/>
            <person name="Barry K."/>
            <person name="Miller A.N."/>
            <person name="Grigoriev I.V."/>
            <person name="Debuchy R."/>
            <person name="Gladieux P."/>
            <person name="Thoren M.H."/>
            <person name="Johannesson H."/>
        </authorList>
    </citation>
    <scope>NUCLEOTIDE SEQUENCE</scope>
    <source>
        <strain evidence="2">CBS 168.71</strain>
    </source>
</reference>
<feature type="compositionally biased region" description="Polar residues" evidence="1">
    <location>
        <begin position="1"/>
        <end position="10"/>
    </location>
</feature>
<dbReference type="AlphaFoldDB" id="A0AAE0HHA3"/>
<protein>
    <submittedName>
        <fullName evidence="2">Uncharacterized protein</fullName>
    </submittedName>
</protein>
<name>A0AAE0HHA3_9PEZI</name>
<accession>A0AAE0HHA3</accession>